<keyword evidence="2" id="KW-0934">Plastid</keyword>
<dbReference type="AlphaFoldDB" id="A0A2H4ZNV1"/>
<reference evidence="2" key="1">
    <citation type="submission" date="2017-10" db="EMBL/GenBank/DDBJ databases">
        <title>Paulinella longichromatophora chromatophore genome.</title>
        <authorList>
            <person name="Lhee D."/>
            <person name="Yoon H.S."/>
        </authorList>
    </citation>
    <scope>NUCLEOTIDE SEQUENCE</scope>
</reference>
<sequence length="187" mass="20189">MSLFSRLFGNQNSVNKQDNNTIKDLNNNKSSQSEAFYLDSDSSTGLGNMDFMRRSNKIRRTFPGNADNPGNKELIMDVASMNAKLEKASETLGGKAIKQSNIQLTNGIPNPPKKTFAQQMDGLTLTQKLRGSTSTGVNKPLSTAPAARKATQIADKESKDSSKGNSLSGVKPGSIDPFKSMAKELNN</sequence>
<geneLocation type="plastid" evidence="2"/>
<protein>
    <submittedName>
        <fullName evidence="2">Uncharacterized protein</fullName>
    </submittedName>
</protein>
<dbReference type="EMBL" id="MG264610">
    <property type="protein sequence ID" value="AUG32190.1"/>
    <property type="molecule type" value="Genomic_DNA"/>
</dbReference>
<accession>A0A2H4ZNV1</accession>
<feature type="compositionally biased region" description="Polar residues" evidence="1">
    <location>
        <begin position="8"/>
        <end position="27"/>
    </location>
</feature>
<gene>
    <name evidence="2" type="ORF">PLO_184</name>
</gene>
<proteinExistence type="predicted"/>
<organism evidence="2">
    <name type="scientific">Paulinella longichromatophora</name>
    <dbReference type="NCBI Taxonomy" id="1708747"/>
    <lineage>
        <taxon>Eukaryota</taxon>
        <taxon>Sar</taxon>
        <taxon>Rhizaria</taxon>
        <taxon>Cercozoa</taxon>
        <taxon>Imbricatea</taxon>
        <taxon>Silicofilosea</taxon>
        <taxon>Euglyphida</taxon>
        <taxon>Paulinellidae</taxon>
        <taxon>Paulinella</taxon>
    </lineage>
</organism>
<evidence type="ECO:0000313" key="2">
    <source>
        <dbReference type="EMBL" id="AUG32190.1"/>
    </source>
</evidence>
<feature type="region of interest" description="Disordered" evidence="1">
    <location>
        <begin position="1"/>
        <end position="27"/>
    </location>
</feature>
<name>A0A2H4ZNV1_9EUKA</name>
<feature type="region of interest" description="Disordered" evidence="1">
    <location>
        <begin position="131"/>
        <end position="187"/>
    </location>
</feature>
<evidence type="ECO:0000256" key="1">
    <source>
        <dbReference type="SAM" id="MobiDB-lite"/>
    </source>
</evidence>
<feature type="compositionally biased region" description="Polar residues" evidence="1">
    <location>
        <begin position="131"/>
        <end position="141"/>
    </location>
</feature>